<dbReference type="RefSeq" id="WP_106543989.1">
    <property type="nucleotide sequence ID" value="NZ_BLAU01000001.1"/>
</dbReference>
<dbReference type="GO" id="GO:0044550">
    <property type="term" value="P:secondary metabolite biosynthetic process"/>
    <property type="evidence" value="ECO:0007669"/>
    <property type="project" value="TreeGrafter"/>
</dbReference>
<evidence type="ECO:0000313" key="7">
    <source>
        <dbReference type="Proteomes" id="UP000240621"/>
    </source>
</evidence>
<dbReference type="GO" id="GO:0004315">
    <property type="term" value="F:3-oxoacyl-[acyl-carrier-protein] synthase activity"/>
    <property type="evidence" value="ECO:0007669"/>
    <property type="project" value="InterPro"/>
</dbReference>
<dbReference type="InterPro" id="IPR013751">
    <property type="entry name" value="ACP_syn_III_N"/>
</dbReference>
<keyword evidence="8" id="KW-1185">Reference proteome</keyword>
<dbReference type="PANTHER" id="PTHR34069">
    <property type="entry name" value="3-OXOACYL-[ACYL-CARRIER-PROTEIN] SYNTHASE 3"/>
    <property type="match status" value="1"/>
</dbReference>
<feature type="domain" description="Beta-ketoacyl-[acyl-carrier-protein] synthase III C-terminal" evidence="3">
    <location>
        <begin position="227"/>
        <end position="313"/>
    </location>
</feature>
<dbReference type="Proteomes" id="UP000240621">
    <property type="component" value="Unassembled WGS sequence"/>
</dbReference>
<dbReference type="GO" id="GO:0006633">
    <property type="term" value="P:fatty acid biosynthetic process"/>
    <property type="evidence" value="ECO:0007669"/>
    <property type="project" value="InterPro"/>
</dbReference>
<dbReference type="Pfam" id="PF08541">
    <property type="entry name" value="ACP_syn_III_C"/>
    <property type="match status" value="1"/>
</dbReference>
<organism evidence="6 7">
    <name type="scientific">Prolixibacter denitrificans</name>
    <dbReference type="NCBI Taxonomy" id="1541063"/>
    <lineage>
        <taxon>Bacteria</taxon>
        <taxon>Pseudomonadati</taxon>
        <taxon>Bacteroidota</taxon>
        <taxon>Bacteroidia</taxon>
        <taxon>Marinilabiliales</taxon>
        <taxon>Prolixibacteraceae</taxon>
        <taxon>Prolixibacter</taxon>
    </lineage>
</organism>
<dbReference type="EMBL" id="BLAU01000001">
    <property type="protein sequence ID" value="GET23059.1"/>
    <property type="molecule type" value="Genomic_DNA"/>
</dbReference>
<evidence type="ECO:0000256" key="2">
    <source>
        <dbReference type="ARBA" id="ARBA00023315"/>
    </source>
</evidence>
<comment type="caution">
    <text evidence="6">The sequence shown here is derived from an EMBL/GenBank/DDBJ whole genome shotgun (WGS) entry which is preliminary data.</text>
</comment>
<name>A0A2P8C5B6_9BACT</name>
<reference evidence="5 8" key="2">
    <citation type="submission" date="2019-10" db="EMBL/GenBank/DDBJ databases">
        <title>Prolixibacter strains distinguished by the presence of nitrate reductase genes were adept at nitrate-dependent anaerobic corrosion of metallic iron and carbon steel.</title>
        <authorList>
            <person name="Iino T."/>
            <person name="Shono N."/>
            <person name="Ito K."/>
            <person name="Nakamura R."/>
            <person name="Sueoka K."/>
            <person name="Harayama S."/>
            <person name="Ohkuma M."/>
        </authorList>
    </citation>
    <scope>NUCLEOTIDE SEQUENCE [LARGE SCALE GENOMIC DNA]</scope>
    <source>
        <strain evidence="5 8">MIC1-1</strain>
    </source>
</reference>
<evidence type="ECO:0000313" key="5">
    <source>
        <dbReference type="EMBL" id="GET23059.1"/>
    </source>
</evidence>
<keyword evidence="1" id="KW-0808">Transferase</keyword>
<proteinExistence type="predicted"/>
<dbReference type="OrthoDB" id="9815506at2"/>
<feature type="domain" description="Beta-ketoacyl-[acyl-carrier-protein] synthase III N-terminal" evidence="4">
    <location>
        <begin position="106"/>
        <end position="176"/>
    </location>
</feature>
<sequence>MIINYINSYIPEIIVPNDFFTDNYDISDEVIISKCGIKQRRRTRPEENTNSMAIEAVKKVLFESPLSLNEIDLIIGATYTPYDTVGTLAHAVQNQFNIANAKCFTVDSACSSFINALEIVDCYFVNKKASNALIIVSENNSVYNDYSDEKSGFLWGDGAAAVVLSNERHSNEDVEVIDINTTGLGNIGKSIEGVYLRPGNGGIKMPFGKDVFQYACTYMIQETEQILRKNDISVNQLNYFIPHQANARITDFVAKKLKLNTAQILTNIEQFGNTGSASTPIVLSQNMRNFKPNDLIVISVFGGGYSSGAVLLKKL</sequence>
<evidence type="ECO:0000313" key="8">
    <source>
        <dbReference type="Proteomes" id="UP000396862"/>
    </source>
</evidence>
<dbReference type="InterPro" id="IPR013747">
    <property type="entry name" value="ACP_syn_III_C"/>
</dbReference>
<evidence type="ECO:0000313" key="6">
    <source>
        <dbReference type="EMBL" id="PSK80157.1"/>
    </source>
</evidence>
<gene>
    <name evidence="5" type="primary">fabH_1</name>
    <name evidence="6" type="ORF">CLV93_1239</name>
    <name evidence="5" type="ORF">JCM18694_33050</name>
</gene>
<dbReference type="CDD" id="cd00830">
    <property type="entry name" value="KAS_III"/>
    <property type="match status" value="1"/>
</dbReference>
<dbReference type="PANTHER" id="PTHR34069:SF2">
    <property type="entry name" value="BETA-KETOACYL-[ACYL-CARRIER-PROTEIN] SYNTHASE III"/>
    <property type="match status" value="1"/>
</dbReference>
<reference evidence="6 7" key="1">
    <citation type="submission" date="2018-03" db="EMBL/GenBank/DDBJ databases">
        <title>Genomic Encyclopedia of Archaeal and Bacterial Type Strains, Phase II (KMG-II): from individual species to whole genera.</title>
        <authorList>
            <person name="Goeker M."/>
        </authorList>
    </citation>
    <scope>NUCLEOTIDE SEQUENCE [LARGE SCALE GENOMIC DNA]</scope>
    <source>
        <strain evidence="6 7">DSM 27267</strain>
    </source>
</reference>
<dbReference type="EMBL" id="PYGC01000023">
    <property type="protein sequence ID" value="PSK80157.1"/>
    <property type="molecule type" value="Genomic_DNA"/>
</dbReference>
<dbReference type="InterPro" id="IPR016039">
    <property type="entry name" value="Thiolase-like"/>
</dbReference>
<evidence type="ECO:0000256" key="1">
    <source>
        <dbReference type="ARBA" id="ARBA00022679"/>
    </source>
</evidence>
<evidence type="ECO:0000259" key="3">
    <source>
        <dbReference type="Pfam" id="PF08541"/>
    </source>
</evidence>
<evidence type="ECO:0000259" key="4">
    <source>
        <dbReference type="Pfam" id="PF08545"/>
    </source>
</evidence>
<dbReference type="Gene3D" id="3.40.47.10">
    <property type="match status" value="1"/>
</dbReference>
<dbReference type="SUPFAM" id="SSF53901">
    <property type="entry name" value="Thiolase-like"/>
    <property type="match status" value="1"/>
</dbReference>
<dbReference type="AlphaFoldDB" id="A0A2P8C5B6"/>
<accession>A0A2P8C5B6</accession>
<dbReference type="Pfam" id="PF08545">
    <property type="entry name" value="ACP_syn_III"/>
    <property type="match status" value="1"/>
</dbReference>
<keyword evidence="2" id="KW-0012">Acyltransferase</keyword>
<dbReference type="Proteomes" id="UP000396862">
    <property type="component" value="Unassembled WGS sequence"/>
</dbReference>
<protein>
    <submittedName>
        <fullName evidence="5 6">3-oxoacyl-[acyl-carrier-protein] synthase 3</fullName>
    </submittedName>
</protein>